<dbReference type="GO" id="GO:0005743">
    <property type="term" value="C:mitochondrial inner membrane"/>
    <property type="evidence" value="ECO:0007669"/>
    <property type="project" value="TreeGrafter"/>
</dbReference>
<evidence type="ECO:0000256" key="2">
    <source>
        <dbReference type="SAM" id="MobiDB-lite"/>
    </source>
</evidence>
<name>A0A8C3L657_CHRPC</name>
<dbReference type="InterPro" id="IPR000408">
    <property type="entry name" value="Reg_chr_condens"/>
</dbReference>
<dbReference type="Proteomes" id="UP000694543">
    <property type="component" value="Unplaced"/>
</dbReference>
<keyword evidence="4" id="KW-1185">Reference proteome</keyword>
<proteinExistence type="predicted"/>
<dbReference type="Ensembl" id="ENSCPIT00010004469.1">
    <property type="protein sequence ID" value="ENSCPIP00010003779.1"/>
    <property type="gene ID" value="ENSCPIG00010002955.1"/>
</dbReference>
<dbReference type="AlphaFoldDB" id="A0A8C3L657"/>
<dbReference type="GO" id="GO:0005085">
    <property type="term" value="F:guanyl-nucleotide exchange factor activity"/>
    <property type="evidence" value="ECO:0007669"/>
    <property type="project" value="TreeGrafter"/>
</dbReference>
<dbReference type="PANTHER" id="PTHR46337:SF1">
    <property type="entry name" value="RCC1-LIKE G EXCHANGING FACTOR-LIKE PROTEIN"/>
    <property type="match status" value="1"/>
</dbReference>
<feature type="repeat" description="RCC1" evidence="1">
    <location>
        <begin position="282"/>
        <end position="333"/>
    </location>
</feature>
<feature type="repeat" description="RCC1" evidence="1">
    <location>
        <begin position="334"/>
        <end position="391"/>
    </location>
</feature>
<dbReference type="SUPFAM" id="SSF50985">
    <property type="entry name" value="RCC1/BLIP-II"/>
    <property type="match status" value="1"/>
</dbReference>
<dbReference type="PANTHER" id="PTHR46337">
    <property type="entry name" value="RCC1-LIKE G EXCHANGING FACTOR-LIKE PROTEIN"/>
    <property type="match status" value="1"/>
</dbReference>
<dbReference type="GO" id="GO:0019843">
    <property type="term" value="F:rRNA binding"/>
    <property type="evidence" value="ECO:0007669"/>
    <property type="project" value="TreeGrafter"/>
</dbReference>
<dbReference type="Pfam" id="PF13540">
    <property type="entry name" value="RCC1_2"/>
    <property type="match status" value="1"/>
</dbReference>
<dbReference type="GO" id="GO:0070131">
    <property type="term" value="P:positive regulation of mitochondrial translation"/>
    <property type="evidence" value="ECO:0007669"/>
    <property type="project" value="TreeGrafter"/>
</dbReference>
<sequence length="443" mass="48216">MAGIAALRRGARKARSVRPRLPPVPRRGLAKPAGPPSARQLREADEAAPIFQYVGKAAKRKDRVFVWGFSYSGALGVPSFVKPDAGWKKPRRIQATPYRLETEEKITSAACGYGFTLLSSDTTDITKVWGTGLNKDSQLGFQRSMRDRTKGYEYVLEPSPIPLPLEEPQKTRVLQVSCGRAHSLILTDSEGGTVLLIESHLIHQLNDFDSRVVQVVCGQDHSLFRTKKGAVFACGWGADGQTGLGHYNITSVPTKLGGDIAGVNIIQVSSYGDCCLAVSDEGDLFGWGNSEYLQLASVTETTQVNVPRHLPFKIGKIKEAACGGTGNIVLTEEGSVFVWGYGILGKGPNLTETAVPEMIPPSLFGWSDFSPDVRVARVRCGLSHFAALTNRGELFVWGKNLRGCLGIGRMEDQYFPWRVTIPGEVVDVACGVDHMVSMVKSFM</sequence>
<dbReference type="PROSITE" id="PS50012">
    <property type="entry name" value="RCC1_3"/>
    <property type="match status" value="6"/>
</dbReference>
<feature type="repeat" description="RCC1" evidence="1">
    <location>
        <begin position="392"/>
        <end position="441"/>
    </location>
</feature>
<dbReference type="PRINTS" id="PR00633">
    <property type="entry name" value="RCCNDNSATION"/>
</dbReference>
<feature type="repeat" description="RCC1" evidence="1">
    <location>
        <begin position="62"/>
        <end position="122"/>
    </location>
</feature>
<dbReference type="InterPro" id="IPR009091">
    <property type="entry name" value="RCC1/BLIP-II"/>
</dbReference>
<evidence type="ECO:0000256" key="1">
    <source>
        <dbReference type="PROSITE-ProRule" id="PRU00235"/>
    </source>
</evidence>
<accession>A0A8C3L657</accession>
<evidence type="ECO:0000313" key="4">
    <source>
        <dbReference type="Proteomes" id="UP000694543"/>
    </source>
</evidence>
<feature type="region of interest" description="Disordered" evidence="2">
    <location>
        <begin position="1"/>
        <end position="42"/>
    </location>
</feature>
<feature type="repeat" description="RCC1" evidence="1">
    <location>
        <begin position="126"/>
        <end position="189"/>
    </location>
</feature>
<reference evidence="3" key="2">
    <citation type="submission" date="2025-09" db="UniProtKB">
        <authorList>
            <consortium name="Ensembl"/>
        </authorList>
    </citation>
    <scope>IDENTIFICATION</scope>
</reference>
<dbReference type="Gene3D" id="2.130.10.30">
    <property type="entry name" value="Regulator of chromosome condensation 1/beta-lactamase-inhibitor protein II"/>
    <property type="match status" value="2"/>
</dbReference>
<feature type="compositionally biased region" description="Basic residues" evidence="2">
    <location>
        <begin position="9"/>
        <end position="18"/>
    </location>
</feature>
<protein>
    <submittedName>
        <fullName evidence="3">RCC1 like</fullName>
    </submittedName>
</protein>
<feature type="repeat" description="RCC1" evidence="1">
    <location>
        <begin position="229"/>
        <end position="281"/>
    </location>
</feature>
<dbReference type="InterPro" id="IPR053035">
    <property type="entry name" value="Mitochondrial_GEF_domain"/>
</dbReference>
<organism evidence="3 4">
    <name type="scientific">Chrysolophus pictus</name>
    <name type="common">Golden pheasant</name>
    <name type="synonym">Phasianus pictus</name>
    <dbReference type="NCBI Taxonomy" id="9089"/>
    <lineage>
        <taxon>Eukaryota</taxon>
        <taxon>Metazoa</taxon>
        <taxon>Chordata</taxon>
        <taxon>Craniata</taxon>
        <taxon>Vertebrata</taxon>
        <taxon>Euteleostomi</taxon>
        <taxon>Archelosauria</taxon>
        <taxon>Archosauria</taxon>
        <taxon>Dinosauria</taxon>
        <taxon>Saurischia</taxon>
        <taxon>Theropoda</taxon>
        <taxon>Coelurosauria</taxon>
        <taxon>Aves</taxon>
        <taxon>Neognathae</taxon>
        <taxon>Galloanserae</taxon>
        <taxon>Galliformes</taxon>
        <taxon>Phasianidae</taxon>
        <taxon>Phasianinae</taxon>
        <taxon>Chrysolophus</taxon>
    </lineage>
</organism>
<evidence type="ECO:0000313" key="3">
    <source>
        <dbReference type="Ensembl" id="ENSCPIP00010003779.1"/>
    </source>
</evidence>
<dbReference type="Pfam" id="PF00415">
    <property type="entry name" value="RCC1"/>
    <property type="match status" value="4"/>
</dbReference>
<reference evidence="3" key="1">
    <citation type="submission" date="2025-08" db="UniProtKB">
        <authorList>
            <consortium name="Ensembl"/>
        </authorList>
    </citation>
    <scope>IDENTIFICATION</scope>
</reference>